<keyword evidence="2" id="KW-1185">Reference proteome</keyword>
<evidence type="ECO:0000313" key="3">
    <source>
        <dbReference type="WBParaSite" id="HPLM_0000409101-mRNA-1"/>
    </source>
</evidence>
<proteinExistence type="predicted"/>
<reference evidence="3" key="1">
    <citation type="submission" date="2017-02" db="UniProtKB">
        <authorList>
            <consortium name="WormBaseParasite"/>
        </authorList>
    </citation>
    <scope>IDENTIFICATION</scope>
</reference>
<accession>A0A0N4W2V8</accession>
<sequence>MRRMSPLRELVEYMKKANFRWAGHVMRRMMTDGQEGNRRHGRVGALGLLRDEGMCLSKHVKQLQQELNDSSHRHLRRIPSLSWMAFAKDRSEWFVASART</sequence>
<dbReference type="EMBL" id="UZAF01016171">
    <property type="protein sequence ID" value="VDO22357.1"/>
    <property type="molecule type" value="Genomic_DNA"/>
</dbReference>
<gene>
    <name evidence="1" type="ORF">HPLM_LOCUS4083</name>
</gene>
<evidence type="ECO:0000313" key="2">
    <source>
        <dbReference type="Proteomes" id="UP000268014"/>
    </source>
</evidence>
<protein>
    <submittedName>
        <fullName evidence="1 3">Uncharacterized protein</fullName>
    </submittedName>
</protein>
<reference evidence="1 2" key="2">
    <citation type="submission" date="2018-11" db="EMBL/GenBank/DDBJ databases">
        <authorList>
            <consortium name="Pathogen Informatics"/>
        </authorList>
    </citation>
    <scope>NUCLEOTIDE SEQUENCE [LARGE SCALE GENOMIC DNA]</scope>
    <source>
        <strain evidence="1 2">MHpl1</strain>
    </source>
</reference>
<dbReference type="Proteomes" id="UP000268014">
    <property type="component" value="Unassembled WGS sequence"/>
</dbReference>
<evidence type="ECO:0000313" key="1">
    <source>
        <dbReference type="EMBL" id="VDO22357.1"/>
    </source>
</evidence>
<organism evidence="3">
    <name type="scientific">Haemonchus placei</name>
    <name type="common">Barber's pole worm</name>
    <dbReference type="NCBI Taxonomy" id="6290"/>
    <lineage>
        <taxon>Eukaryota</taxon>
        <taxon>Metazoa</taxon>
        <taxon>Ecdysozoa</taxon>
        <taxon>Nematoda</taxon>
        <taxon>Chromadorea</taxon>
        <taxon>Rhabditida</taxon>
        <taxon>Rhabditina</taxon>
        <taxon>Rhabditomorpha</taxon>
        <taxon>Strongyloidea</taxon>
        <taxon>Trichostrongylidae</taxon>
        <taxon>Haemonchus</taxon>
    </lineage>
</organism>
<dbReference type="WBParaSite" id="HPLM_0000409101-mRNA-1">
    <property type="protein sequence ID" value="HPLM_0000409101-mRNA-1"/>
    <property type="gene ID" value="HPLM_0000409101"/>
</dbReference>
<dbReference type="AlphaFoldDB" id="A0A0N4W2V8"/>
<name>A0A0N4W2V8_HAEPC</name>